<dbReference type="AlphaFoldDB" id="A0A1M2V1Z0"/>
<keyword evidence="7 8" id="KW-0472">Membrane</keyword>
<evidence type="ECO:0000256" key="8">
    <source>
        <dbReference type="SAM" id="Phobius"/>
    </source>
</evidence>
<evidence type="ECO:0000313" key="10">
    <source>
        <dbReference type="EMBL" id="OJT01603.1"/>
    </source>
</evidence>
<dbReference type="InterPro" id="IPR044851">
    <property type="entry name" value="Wax_synthase"/>
</dbReference>
<proteinExistence type="inferred from homology"/>
<dbReference type="GO" id="GO:0006629">
    <property type="term" value="P:lipid metabolic process"/>
    <property type="evidence" value="ECO:0007669"/>
    <property type="project" value="InterPro"/>
</dbReference>
<dbReference type="InterPro" id="IPR032805">
    <property type="entry name" value="Wax_synthase_dom"/>
</dbReference>
<protein>
    <recommendedName>
        <fullName evidence="9">Wax synthase domain-containing protein</fullName>
    </recommendedName>
</protein>
<dbReference type="STRING" id="154538.A0A1M2V1Z0"/>
<accession>A0A1M2V1Z0</accession>
<evidence type="ECO:0000256" key="1">
    <source>
        <dbReference type="ARBA" id="ARBA00004141"/>
    </source>
</evidence>
<feature type="transmembrane region" description="Helical" evidence="8">
    <location>
        <begin position="96"/>
        <end position="114"/>
    </location>
</feature>
<comment type="similarity">
    <text evidence="3">Belongs to the wax synthase family.</text>
</comment>
<evidence type="ECO:0000313" key="11">
    <source>
        <dbReference type="Proteomes" id="UP000184267"/>
    </source>
</evidence>
<name>A0A1M2V1Z0_TRAPU</name>
<keyword evidence="4" id="KW-0808">Transferase</keyword>
<sequence length="230" mass="25757">MDGGTIFLPMLPPVSRYLLSTAIQFIVGIFIILTLQMVFDLFSLIGVGLLNQSPALWPPVHDEPWHMSSLHEFWSKRWHQILRSVFLVMGGYPGRWIAGDVGMLFGTFIASGMYHEVSLCMGGAPFDVRVLVFFVAQAFGILAENAYRRTTGKRVSGWAGWLWGAIFLLGIGQLRCWAVFLDAVDSRHESKYGKRRRIDALSARTPASLRPVLASNGRCPHNALSFSIYH</sequence>
<evidence type="ECO:0000259" key="9">
    <source>
        <dbReference type="Pfam" id="PF13813"/>
    </source>
</evidence>
<comment type="subcellular location">
    <subcellularLocation>
        <location evidence="1">Membrane</location>
        <topology evidence="1">Multi-pass membrane protein</topology>
    </subcellularLocation>
</comment>
<feature type="transmembrane region" description="Helical" evidence="8">
    <location>
        <begin position="163"/>
        <end position="184"/>
    </location>
</feature>
<evidence type="ECO:0000256" key="4">
    <source>
        <dbReference type="ARBA" id="ARBA00022679"/>
    </source>
</evidence>
<feature type="transmembrane region" description="Helical" evidence="8">
    <location>
        <begin position="17"/>
        <end position="39"/>
    </location>
</feature>
<reference evidence="10 11" key="1">
    <citation type="submission" date="2016-10" db="EMBL/GenBank/DDBJ databases">
        <title>Genome sequence of the basidiomycete white-rot fungus Trametes pubescens.</title>
        <authorList>
            <person name="Makela M.R."/>
            <person name="Granchi Z."/>
            <person name="Peng M."/>
            <person name="De Vries R.P."/>
            <person name="Grigoriev I."/>
            <person name="Riley R."/>
            <person name="Hilden K."/>
        </authorList>
    </citation>
    <scope>NUCLEOTIDE SEQUENCE [LARGE SCALE GENOMIC DNA]</scope>
    <source>
        <strain evidence="10 11">FBCC735</strain>
    </source>
</reference>
<dbReference type="PANTHER" id="PTHR31595:SF57">
    <property type="entry name" value="OS04G0481900 PROTEIN"/>
    <property type="match status" value="1"/>
</dbReference>
<dbReference type="OMA" id="SRHESKY"/>
<dbReference type="Pfam" id="PF13813">
    <property type="entry name" value="MBOAT_2"/>
    <property type="match status" value="1"/>
</dbReference>
<dbReference type="GO" id="GO:0008374">
    <property type="term" value="F:O-acyltransferase activity"/>
    <property type="evidence" value="ECO:0007669"/>
    <property type="project" value="InterPro"/>
</dbReference>
<dbReference type="OrthoDB" id="1077582at2759"/>
<dbReference type="EMBL" id="MNAD01001730">
    <property type="protein sequence ID" value="OJT01603.1"/>
    <property type="molecule type" value="Genomic_DNA"/>
</dbReference>
<dbReference type="GO" id="GO:0016020">
    <property type="term" value="C:membrane"/>
    <property type="evidence" value="ECO:0007669"/>
    <property type="project" value="UniProtKB-SubCell"/>
</dbReference>
<dbReference type="Proteomes" id="UP000184267">
    <property type="component" value="Unassembled WGS sequence"/>
</dbReference>
<keyword evidence="11" id="KW-1185">Reference proteome</keyword>
<evidence type="ECO:0000256" key="3">
    <source>
        <dbReference type="ARBA" id="ARBA00007282"/>
    </source>
</evidence>
<evidence type="ECO:0000256" key="7">
    <source>
        <dbReference type="ARBA" id="ARBA00023136"/>
    </source>
</evidence>
<keyword evidence="5 8" id="KW-0812">Transmembrane</keyword>
<gene>
    <name evidence="10" type="ORF">TRAPUB_7945</name>
</gene>
<comment type="caution">
    <text evidence="10">The sequence shown here is derived from an EMBL/GenBank/DDBJ whole genome shotgun (WGS) entry which is preliminary data.</text>
</comment>
<keyword evidence="6 8" id="KW-1133">Transmembrane helix</keyword>
<comment type="pathway">
    <text evidence="2">Secondary metabolite biosynthesis.</text>
</comment>
<feature type="domain" description="Wax synthase" evidence="9">
    <location>
        <begin position="57"/>
        <end position="135"/>
    </location>
</feature>
<dbReference type="PANTHER" id="PTHR31595">
    <property type="entry name" value="LONG-CHAIN-ALCOHOL O-FATTY-ACYLTRANSFERASE 3-RELATED"/>
    <property type="match status" value="1"/>
</dbReference>
<evidence type="ECO:0000256" key="2">
    <source>
        <dbReference type="ARBA" id="ARBA00005179"/>
    </source>
</evidence>
<evidence type="ECO:0000256" key="5">
    <source>
        <dbReference type="ARBA" id="ARBA00022692"/>
    </source>
</evidence>
<evidence type="ECO:0000256" key="6">
    <source>
        <dbReference type="ARBA" id="ARBA00022989"/>
    </source>
</evidence>
<organism evidence="10 11">
    <name type="scientific">Trametes pubescens</name>
    <name type="common">White-rot fungus</name>
    <dbReference type="NCBI Taxonomy" id="154538"/>
    <lineage>
        <taxon>Eukaryota</taxon>
        <taxon>Fungi</taxon>
        <taxon>Dikarya</taxon>
        <taxon>Basidiomycota</taxon>
        <taxon>Agaricomycotina</taxon>
        <taxon>Agaricomycetes</taxon>
        <taxon>Polyporales</taxon>
        <taxon>Polyporaceae</taxon>
        <taxon>Trametes</taxon>
    </lineage>
</organism>
<feature type="transmembrane region" description="Helical" evidence="8">
    <location>
        <begin position="126"/>
        <end position="143"/>
    </location>
</feature>